<reference evidence="8" key="1">
    <citation type="journal article" date="2020" name="Stud. Mycol.">
        <title>101 Dothideomycetes genomes: a test case for predicting lifestyles and emergence of pathogens.</title>
        <authorList>
            <person name="Haridas S."/>
            <person name="Albert R."/>
            <person name="Binder M."/>
            <person name="Bloem J."/>
            <person name="Labutti K."/>
            <person name="Salamov A."/>
            <person name="Andreopoulos B."/>
            <person name="Baker S."/>
            <person name="Barry K."/>
            <person name="Bills G."/>
            <person name="Bluhm B."/>
            <person name="Cannon C."/>
            <person name="Castanera R."/>
            <person name="Culley D."/>
            <person name="Daum C."/>
            <person name="Ezra D."/>
            <person name="Gonzalez J."/>
            <person name="Henrissat B."/>
            <person name="Kuo A."/>
            <person name="Liang C."/>
            <person name="Lipzen A."/>
            <person name="Lutzoni F."/>
            <person name="Magnuson J."/>
            <person name="Mondo S."/>
            <person name="Nolan M."/>
            <person name="Ohm R."/>
            <person name="Pangilinan J."/>
            <person name="Park H.-J."/>
            <person name="Ramirez L."/>
            <person name="Alfaro M."/>
            <person name="Sun H."/>
            <person name="Tritt A."/>
            <person name="Yoshinaga Y."/>
            <person name="Zwiers L.-H."/>
            <person name="Turgeon B."/>
            <person name="Goodwin S."/>
            <person name="Spatafora J."/>
            <person name="Crous P."/>
            <person name="Grigoriev I."/>
        </authorList>
    </citation>
    <scope>NUCLEOTIDE SEQUENCE</scope>
    <source>
        <strain evidence="8">CBS 113818</strain>
    </source>
</reference>
<dbReference type="EC" id="1.1.1.179" evidence="3"/>
<dbReference type="PANTHER" id="PTHR22604">
    <property type="entry name" value="OXIDOREDUCTASES"/>
    <property type="match status" value="1"/>
</dbReference>
<organism evidence="8 9">
    <name type="scientific">Ophiobolus disseminans</name>
    <dbReference type="NCBI Taxonomy" id="1469910"/>
    <lineage>
        <taxon>Eukaryota</taxon>
        <taxon>Fungi</taxon>
        <taxon>Dikarya</taxon>
        <taxon>Ascomycota</taxon>
        <taxon>Pezizomycotina</taxon>
        <taxon>Dothideomycetes</taxon>
        <taxon>Pleosporomycetidae</taxon>
        <taxon>Pleosporales</taxon>
        <taxon>Pleosporineae</taxon>
        <taxon>Phaeosphaeriaceae</taxon>
        <taxon>Ophiobolus</taxon>
    </lineage>
</organism>
<accession>A0A6A6ZIT3</accession>
<evidence type="ECO:0000256" key="1">
    <source>
        <dbReference type="ARBA" id="ARBA00010928"/>
    </source>
</evidence>
<comment type="similarity">
    <text evidence="1">Belongs to the Gfo/Idh/MocA family.</text>
</comment>
<keyword evidence="2" id="KW-0560">Oxidoreductase</keyword>
<comment type="catalytic activity">
    <reaction evidence="5">
        <text>D-xylose + NADP(+) = D-xylono-1,5-lactone + NADPH + H(+)</text>
        <dbReference type="Rhea" id="RHEA:22000"/>
        <dbReference type="ChEBI" id="CHEBI:15378"/>
        <dbReference type="ChEBI" id="CHEBI:15867"/>
        <dbReference type="ChEBI" id="CHEBI:53455"/>
        <dbReference type="ChEBI" id="CHEBI:57783"/>
        <dbReference type="ChEBI" id="CHEBI:58349"/>
        <dbReference type="EC" id="1.1.1.179"/>
    </reaction>
</comment>
<dbReference type="InterPro" id="IPR050984">
    <property type="entry name" value="Gfo/Idh/MocA_domain"/>
</dbReference>
<evidence type="ECO:0000256" key="5">
    <source>
        <dbReference type="ARBA" id="ARBA00049233"/>
    </source>
</evidence>
<evidence type="ECO:0000259" key="6">
    <source>
        <dbReference type="Pfam" id="PF01408"/>
    </source>
</evidence>
<sequence>MSSPRATRWGILATGGIAKTFVKDVLVDPNTRDVSNVKHVIAAVASSTSEKRAKDFIIDTGCPSMTRAYGSYLELVQDSEVDIVYVATPHSQHYQQSLMCLEAGKHVLCEKPMAVNVQEAEALIAKARSKQLFLMQALWTRYLPVSKYVEDVVKSGAIGTVHRCFADTSIAMHPEKEFASGEHRMVNRDLAGGALLDLGPYSLSWLFQAAKASGAGIDPVTVTAAVKPYQTGVDETTTILVVMPRSAERGGDLHGIATTSMRVSMDPNGIGSAGPCVRIQGEEGEIQVFPPSYRPTKTRLVFADGKVEDKDWLYPGPGKDSGWFNGFGEMNPEGEGHGMFWEADEAAVAMCEGRLEGSRESLDEVVAMMKVMDAATILRFFAQFRMPSLSFMPSKPANYPRHSFLPCP</sequence>
<dbReference type="Pfam" id="PF01408">
    <property type="entry name" value="GFO_IDH_MocA"/>
    <property type="match status" value="1"/>
</dbReference>
<dbReference type="AlphaFoldDB" id="A0A6A6ZIT3"/>
<evidence type="ECO:0000256" key="2">
    <source>
        <dbReference type="ARBA" id="ARBA00023002"/>
    </source>
</evidence>
<gene>
    <name evidence="8" type="ORF">CC86DRAFT_449381</name>
</gene>
<dbReference type="InterPro" id="IPR055170">
    <property type="entry name" value="GFO_IDH_MocA-like_dom"/>
</dbReference>
<keyword evidence="9" id="KW-1185">Reference proteome</keyword>
<dbReference type="SUPFAM" id="SSF55347">
    <property type="entry name" value="Glyceraldehyde-3-phosphate dehydrogenase-like, C-terminal domain"/>
    <property type="match status" value="1"/>
</dbReference>
<dbReference type="InterPro" id="IPR036291">
    <property type="entry name" value="NAD(P)-bd_dom_sf"/>
</dbReference>
<evidence type="ECO:0000259" key="7">
    <source>
        <dbReference type="Pfam" id="PF22725"/>
    </source>
</evidence>
<dbReference type="Gene3D" id="3.40.50.720">
    <property type="entry name" value="NAD(P)-binding Rossmann-like Domain"/>
    <property type="match status" value="1"/>
</dbReference>
<evidence type="ECO:0000256" key="3">
    <source>
        <dbReference type="ARBA" id="ARBA00038984"/>
    </source>
</evidence>
<dbReference type="Proteomes" id="UP000799424">
    <property type="component" value="Unassembled WGS sequence"/>
</dbReference>
<dbReference type="OrthoDB" id="2129491at2759"/>
<evidence type="ECO:0000313" key="8">
    <source>
        <dbReference type="EMBL" id="KAF2820224.1"/>
    </source>
</evidence>
<dbReference type="GO" id="GO:0000166">
    <property type="term" value="F:nucleotide binding"/>
    <property type="evidence" value="ECO:0007669"/>
    <property type="project" value="InterPro"/>
</dbReference>
<dbReference type="Pfam" id="PF22725">
    <property type="entry name" value="GFO_IDH_MocA_C3"/>
    <property type="match status" value="1"/>
</dbReference>
<dbReference type="EMBL" id="MU006241">
    <property type="protein sequence ID" value="KAF2820224.1"/>
    <property type="molecule type" value="Genomic_DNA"/>
</dbReference>
<protein>
    <recommendedName>
        <fullName evidence="3">D-xylose 1-dehydrogenase (NADP(+), D-xylono-1,5-lactone-forming)</fullName>
        <ecNumber evidence="3">1.1.1.179</ecNumber>
    </recommendedName>
    <alternativeName>
        <fullName evidence="4">D-xylose-NADP dehydrogenase</fullName>
    </alternativeName>
</protein>
<dbReference type="PANTHER" id="PTHR22604:SF115">
    <property type="entry name" value="DIHYDRODIOL DEHYDROGENASE, PUTATIVE (AFU_ORTHOLOGUE AFUA_1G07520)-RELATED"/>
    <property type="match status" value="1"/>
</dbReference>
<dbReference type="Gene3D" id="3.30.360.10">
    <property type="entry name" value="Dihydrodipicolinate Reductase, domain 2"/>
    <property type="match status" value="1"/>
</dbReference>
<feature type="domain" description="Gfo/Idh/MocA-like oxidoreductase N-terminal" evidence="6">
    <location>
        <begin position="8"/>
        <end position="135"/>
    </location>
</feature>
<dbReference type="GO" id="GO:0047837">
    <property type="term" value="F:D-xylose 1-dehydrogenase (NADP+) activity"/>
    <property type="evidence" value="ECO:0007669"/>
    <property type="project" value="UniProtKB-EC"/>
</dbReference>
<evidence type="ECO:0000313" key="9">
    <source>
        <dbReference type="Proteomes" id="UP000799424"/>
    </source>
</evidence>
<dbReference type="SUPFAM" id="SSF51735">
    <property type="entry name" value="NAD(P)-binding Rossmann-fold domains"/>
    <property type="match status" value="1"/>
</dbReference>
<evidence type="ECO:0000256" key="4">
    <source>
        <dbReference type="ARBA" id="ARBA00042988"/>
    </source>
</evidence>
<dbReference type="InterPro" id="IPR000683">
    <property type="entry name" value="Gfo/Idh/MocA-like_OxRdtase_N"/>
</dbReference>
<name>A0A6A6ZIT3_9PLEO</name>
<proteinExistence type="inferred from homology"/>
<feature type="domain" description="GFO/IDH/MocA-like oxidoreductase" evidence="7">
    <location>
        <begin position="149"/>
        <end position="286"/>
    </location>
</feature>